<dbReference type="AlphaFoldDB" id="A0A8T0FD14"/>
<evidence type="ECO:0000313" key="1">
    <source>
        <dbReference type="EMBL" id="KAF8789016.1"/>
    </source>
</evidence>
<keyword evidence="2" id="KW-1185">Reference proteome</keyword>
<proteinExistence type="predicted"/>
<reference evidence="1" key="2">
    <citation type="submission" date="2020-06" db="EMBL/GenBank/DDBJ databases">
        <authorList>
            <person name="Sheffer M."/>
        </authorList>
    </citation>
    <scope>NUCLEOTIDE SEQUENCE</scope>
</reference>
<dbReference type="EMBL" id="JABXBU010000012">
    <property type="protein sequence ID" value="KAF8789016.1"/>
    <property type="molecule type" value="Genomic_DNA"/>
</dbReference>
<sequence length="189" mass="21141">MTATLTFWDPSPSASFARSYHVREKALDQCRHQHVENDIVPPSLLSSSSSSQQFYAQRAASTTSGAETSYTGAIRNQFQGNPLFDQTDLQARSGSNRLHRAPVRSVSRQSSFLKRQALERISWGTRRFHSNSGSVLPALSRVAKRTCQFFNNDSCFSQKGVYVSQQIGLQRGSREPLNSLARTIGVRRK</sequence>
<dbReference type="Proteomes" id="UP000807504">
    <property type="component" value="Unassembled WGS sequence"/>
</dbReference>
<organism evidence="1 2">
    <name type="scientific">Argiope bruennichi</name>
    <name type="common">Wasp spider</name>
    <name type="synonym">Aranea bruennichi</name>
    <dbReference type="NCBI Taxonomy" id="94029"/>
    <lineage>
        <taxon>Eukaryota</taxon>
        <taxon>Metazoa</taxon>
        <taxon>Ecdysozoa</taxon>
        <taxon>Arthropoda</taxon>
        <taxon>Chelicerata</taxon>
        <taxon>Arachnida</taxon>
        <taxon>Araneae</taxon>
        <taxon>Araneomorphae</taxon>
        <taxon>Entelegynae</taxon>
        <taxon>Araneoidea</taxon>
        <taxon>Araneidae</taxon>
        <taxon>Argiope</taxon>
    </lineage>
</organism>
<reference evidence="1" key="1">
    <citation type="journal article" date="2020" name="bioRxiv">
        <title>Chromosome-level reference genome of the European wasp spider Argiope bruennichi: a resource for studies on range expansion and evolutionary adaptation.</title>
        <authorList>
            <person name="Sheffer M.M."/>
            <person name="Hoppe A."/>
            <person name="Krehenwinkel H."/>
            <person name="Uhl G."/>
            <person name="Kuss A.W."/>
            <person name="Jensen L."/>
            <person name="Jensen C."/>
            <person name="Gillespie R.G."/>
            <person name="Hoff K.J."/>
            <person name="Prost S."/>
        </authorList>
    </citation>
    <scope>NUCLEOTIDE SEQUENCE</scope>
</reference>
<evidence type="ECO:0000313" key="2">
    <source>
        <dbReference type="Proteomes" id="UP000807504"/>
    </source>
</evidence>
<protein>
    <submittedName>
        <fullName evidence="1">Uncharacterized protein</fullName>
    </submittedName>
</protein>
<comment type="caution">
    <text evidence="1">The sequence shown here is derived from an EMBL/GenBank/DDBJ whole genome shotgun (WGS) entry which is preliminary data.</text>
</comment>
<accession>A0A8T0FD14</accession>
<gene>
    <name evidence="1" type="ORF">HNY73_006998</name>
</gene>
<name>A0A8T0FD14_ARGBR</name>